<proteinExistence type="predicted"/>
<evidence type="ECO:0000256" key="1">
    <source>
        <dbReference type="SAM" id="MobiDB-lite"/>
    </source>
</evidence>
<evidence type="ECO:0000313" key="3">
    <source>
        <dbReference type="EMBL" id="KYN40812.1"/>
    </source>
</evidence>
<sequence length="646" mass="69113">MFSRAMFNFFSGALLIIALIPDAASYNKYGRTCKDIGCRTDETCVMAEDPCTGYTDKCGRYPTCRRTSDVGCTSMVCGENEYCKSENGAPRCVRKSTGLGYESAGVSYVNGERVNSGNNANPYANANAPPMPAVPPYPSSNSEHHRSSSGSNLGYPPYPSNTGTSGHGYPQSTNQAGRQDLGYPPYPTQNRMPTPGQSAYPGYPQNSGYPQAPVNPQYPGYQNYPYQNYPNQPLPAGLNQVSHQSTTRVPSPPPRSSSYGGRYSGHSGSRNTVGDGSIFNRLFGNDRHPRPTSSARIRSTTQTNGNNYYNTHTHVDNYGNRIWTFSENEMRTRTIPKRQTSYPTASETHGSSDTPKNSDDQSYPARSGYPSSSGYPGSSYPNSGSSRASDSSNQPQSGYPSSQSSGYPNSGSGYPSSGSSGYPASGSSGYPASGSSGYPVSGSSGYPSSGSSGYPSSRSNGSPSHSSNSGLSGYPSSQSGYPSSGSSGYPSSGSSNYPTGSAYPSRNSGSSGYPDNSRNFNGEETVRRTGASNVNAGYPSNPRTSVYPEGNQPYHGNYPAQNTGYPYNNQRSPYPNQGYSNGYSQNYPQGGYYPQAGYPDGRYQGQNYMTTTNRPGIRDQLTNFARNMAEKVLAQTLLDRITGRHQ</sequence>
<feature type="compositionally biased region" description="Low complexity" evidence="1">
    <location>
        <begin position="300"/>
        <end position="312"/>
    </location>
</feature>
<gene>
    <name evidence="3" type="ORF">ALC56_04702</name>
</gene>
<feature type="compositionally biased region" description="Pro residues" evidence="1">
    <location>
        <begin position="129"/>
        <end position="138"/>
    </location>
</feature>
<dbReference type="STRING" id="34720.A0A195FKM1"/>
<feature type="compositionally biased region" description="Polar residues" evidence="1">
    <location>
        <begin position="502"/>
        <end position="522"/>
    </location>
</feature>
<feature type="region of interest" description="Disordered" evidence="1">
    <location>
        <begin position="119"/>
        <end position="312"/>
    </location>
</feature>
<name>A0A195FKM1_9HYME</name>
<feature type="compositionally biased region" description="Low complexity" evidence="1">
    <location>
        <begin position="215"/>
        <end position="231"/>
    </location>
</feature>
<evidence type="ECO:0008006" key="5">
    <source>
        <dbReference type="Google" id="ProtNLM"/>
    </source>
</evidence>
<feature type="chain" id="PRO_5008271499" description="Translation initiation factor IF-2" evidence="2">
    <location>
        <begin position="26"/>
        <end position="646"/>
    </location>
</feature>
<keyword evidence="4" id="KW-1185">Reference proteome</keyword>
<accession>A0A195FKM1</accession>
<feature type="region of interest" description="Disordered" evidence="1">
    <location>
        <begin position="334"/>
        <end position="565"/>
    </location>
</feature>
<organism evidence="3 4">
    <name type="scientific">Trachymyrmex septentrionalis</name>
    <dbReference type="NCBI Taxonomy" id="34720"/>
    <lineage>
        <taxon>Eukaryota</taxon>
        <taxon>Metazoa</taxon>
        <taxon>Ecdysozoa</taxon>
        <taxon>Arthropoda</taxon>
        <taxon>Hexapoda</taxon>
        <taxon>Insecta</taxon>
        <taxon>Pterygota</taxon>
        <taxon>Neoptera</taxon>
        <taxon>Endopterygota</taxon>
        <taxon>Hymenoptera</taxon>
        <taxon>Apocrita</taxon>
        <taxon>Aculeata</taxon>
        <taxon>Formicoidea</taxon>
        <taxon>Formicidae</taxon>
        <taxon>Myrmicinae</taxon>
        <taxon>Trachymyrmex</taxon>
    </lineage>
</organism>
<feature type="compositionally biased region" description="Polar residues" evidence="1">
    <location>
        <begin position="337"/>
        <end position="355"/>
    </location>
</feature>
<dbReference type="Proteomes" id="UP000078541">
    <property type="component" value="Unassembled WGS sequence"/>
</dbReference>
<feature type="compositionally biased region" description="Low complexity" evidence="1">
    <location>
        <begin position="362"/>
        <end position="501"/>
    </location>
</feature>
<feature type="compositionally biased region" description="Polar residues" evidence="1">
    <location>
        <begin position="188"/>
        <end position="197"/>
    </location>
</feature>
<dbReference type="EMBL" id="KQ981512">
    <property type="protein sequence ID" value="KYN40812.1"/>
    <property type="molecule type" value="Genomic_DNA"/>
</dbReference>
<feature type="signal peptide" evidence="2">
    <location>
        <begin position="1"/>
        <end position="25"/>
    </location>
</feature>
<feature type="compositionally biased region" description="Low complexity" evidence="1">
    <location>
        <begin position="119"/>
        <end position="128"/>
    </location>
</feature>
<keyword evidence="2" id="KW-0732">Signal</keyword>
<dbReference type="AlphaFoldDB" id="A0A195FKM1"/>
<evidence type="ECO:0000256" key="2">
    <source>
        <dbReference type="SAM" id="SignalP"/>
    </source>
</evidence>
<feature type="compositionally biased region" description="Polar residues" evidence="1">
    <location>
        <begin position="160"/>
        <end position="177"/>
    </location>
</feature>
<protein>
    <recommendedName>
        <fullName evidence="5">Translation initiation factor IF-2</fullName>
    </recommendedName>
</protein>
<reference evidence="3 4" key="1">
    <citation type="submission" date="2016-03" db="EMBL/GenBank/DDBJ databases">
        <title>Trachymyrmex septentrionalis WGS genome.</title>
        <authorList>
            <person name="Nygaard S."/>
            <person name="Hu H."/>
            <person name="Boomsma J."/>
            <person name="Zhang G."/>
        </authorList>
    </citation>
    <scope>NUCLEOTIDE SEQUENCE [LARGE SCALE GENOMIC DNA]</scope>
    <source>
        <strain evidence="3">Tsep2-gDNA-1</strain>
        <tissue evidence="3">Whole body</tissue>
    </source>
</reference>
<feature type="compositionally biased region" description="Low complexity" evidence="1">
    <location>
        <begin position="256"/>
        <end position="270"/>
    </location>
</feature>
<evidence type="ECO:0000313" key="4">
    <source>
        <dbReference type="Proteomes" id="UP000078541"/>
    </source>
</evidence>